<dbReference type="Proteomes" id="UP001056120">
    <property type="component" value="Linkage Group LG07"/>
</dbReference>
<dbReference type="EMBL" id="CM042024">
    <property type="protein sequence ID" value="KAI3811332.1"/>
    <property type="molecule type" value="Genomic_DNA"/>
</dbReference>
<comment type="caution">
    <text evidence="1">The sequence shown here is derived from an EMBL/GenBank/DDBJ whole genome shotgun (WGS) entry which is preliminary data.</text>
</comment>
<organism evidence="1 2">
    <name type="scientific">Smallanthus sonchifolius</name>
    <dbReference type="NCBI Taxonomy" id="185202"/>
    <lineage>
        <taxon>Eukaryota</taxon>
        <taxon>Viridiplantae</taxon>
        <taxon>Streptophyta</taxon>
        <taxon>Embryophyta</taxon>
        <taxon>Tracheophyta</taxon>
        <taxon>Spermatophyta</taxon>
        <taxon>Magnoliopsida</taxon>
        <taxon>eudicotyledons</taxon>
        <taxon>Gunneridae</taxon>
        <taxon>Pentapetalae</taxon>
        <taxon>asterids</taxon>
        <taxon>campanulids</taxon>
        <taxon>Asterales</taxon>
        <taxon>Asteraceae</taxon>
        <taxon>Asteroideae</taxon>
        <taxon>Heliantheae alliance</taxon>
        <taxon>Millerieae</taxon>
        <taxon>Smallanthus</taxon>
    </lineage>
</organism>
<keyword evidence="2" id="KW-1185">Reference proteome</keyword>
<name>A0ACB9IWE1_9ASTR</name>
<evidence type="ECO:0000313" key="1">
    <source>
        <dbReference type="EMBL" id="KAI3811332.1"/>
    </source>
</evidence>
<proteinExistence type="predicted"/>
<gene>
    <name evidence="1" type="ORF">L1987_21053</name>
</gene>
<reference evidence="2" key="1">
    <citation type="journal article" date="2022" name="Mol. Ecol. Resour.">
        <title>The genomes of chicory, endive, great burdock and yacon provide insights into Asteraceae palaeo-polyploidization history and plant inulin production.</title>
        <authorList>
            <person name="Fan W."/>
            <person name="Wang S."/>
            <person name="Wang H."/>
            <person name="Wang A."/>
            <person name="Jiang F."/>
            <person name="Liu H."/>
            <person name="Zhao H."/>
            <person name="Xu D."/>
            <person name="Zhang Y."/>
        </authorList>
    </citation>
    <scope>NUCLEOTIDE SEQUENCE [LARGE SCALE GENOMIC DNA]</scope>
    <source>
        <strain evidence="2">cv. Yunnan</strain>
    </source>
</reference>
<protein>
    <submittedName>
        <fullName evidence="1">Uncharacterized protein</fullName>
    </submittedName>
</protein>
<evidence type="ECO:0000313" key="2">
    <source>
        <dbReference type="Proteomes" id="UP001056120"/>
    </source>
</evidence>
<reference evidence="1 2" key="2">
    <citation type="journal article" date="2022" name="Mol. Ecol. Resour.">
        <title>The genomes of chicory, endive, great burdock and yacon provide insights into Asteraceae paleo-polyploidization history and plant inulin production.</title>
        <authorList>
            <person name="Fan W."/>
            <person name="Wang S."/>
            <person name="Wang H."/>
            <person name="Wang A."/>
            <person name="Jiang F."/>
            <person name="Liu H."/>
            <person name="Zhao H."/>
            <person name="Xu D."/>
            <person name="Zhang Y."/>
        </authorList>
    </citation>
    <scope>NUCLEOTIDE SEQUENCE [LARGE SCALE GENOMIC DNA]</scope>
    <source>
        <strain evidence="2">cv. Yunnan</strain>
        <tissue evidence="1">Leaves</tissue>
    </source>
</reference>
<sequence length="471" mass="52095">MNFKLRAMDSDAQDQQKPIHHWSTFSSFTKQAIPAGYPNEHSGKLRGRYEMTEAILRELEKERIREEIIAEEVARRRLLEAEGVFCFTVSAVSRFTKIKGIPEDNKKQVIVLGKPNDETVSGTKRKLAPPVSEGSSQRGSYRLKKKVREEWSCAICQVSTTSERGLAEHLKGKKHRAKEVALVAQKTGANFGLGVATTKPVINPSSSLENKSETVKEAVDQTPETNKTSNTSYLNDVKNKENKKDRFKFWCETCQVRAYSETVMNAHKEGRKHLTSLVRLCRKHKVDSEASATANTCDDKPETKTNQEVIVESVAAEVKLVKDDMEYVASKVKPVKDDMGDVSAEDDMEDVASGVKPVKDDMEDVASEVKPVKDDMGDVSAEVKPVKDDMEEVASEVKPVASGVKPIKDDMEDVASEVKPVKDDMEDVASEVKPIKDDMECVAAVVGEENNTMAAGFGVCSELIIDSSGIF</sequence>
<accession>A0ACB9IWE1</accession>